<evidence type="ECO:0000259" key="1">
    <source>
        <dbReference type="Pfam" id="PF00903"/>
    </source>
</evidence>
<proteinExistence type="predicted"/>
<dbReference type="PANTHER" id="PTHR33990:SF1">
    <property type="entry name" value="PROTEIN YJDN"/>
    <property type="match status" value="1"/>
</dbReference>
<sequence>MALIPTTHLNFRGQAREALTWYQQVVGGDLLLVTYADAAAGAALAGDVAEDELNQLIFGQVATESGFRIMAFDVPAARPFERGENSFFISVHATSEQELRALWDGLSDGAEVRTPLGPAMFSPLYGMLTDRFGVVWVVDLQTEQPG</sequence>
<name>A0A917BNU0_9ACTN</name>
<dbReference type="InterPro" id="IPR029068">
    <property type="entry name" value="Glyas_Bleomycin-R_OHBP_Dase"/>
</dbReference>
<dbReference type="InterPro" id="IPR004360">
    <property type="entry name" value="Glyas_Fos-R_dOase_dom"/>
</dbReference>
<comment type="caution">
    <text evidence="2">The sequence shown here is derived from an EMBL/GenBank/DDBJ whole genome shotgun (WGS) entry which is preliminary data.</text>
</comment>
<feature type="domain" description="Glyoxalase/fosfomycin resistance/dioxygenase" evidence="1">
    <location>
        <begin position="12"/>
        <end position="137"/>
    </location>
</feature>
<keyword evidence="3" id="KW-1185">Reference proteome</keyword>
<dbReference type="SUPFAM" id="SSF54593">
    <property type="entry name" value="Glyoxalase/Bleomycin resistance protein/Dihydroxybiphenyl dioxygenase"/>
    <property type="match status" value="1"/>
</dbReference>
<dbReference type="Pfam" id="PF00903">
    <property type="entry name" value="Glyoxalase"/>
    <property type="match status" value="1"/>
</dbReference>
<dbReference type="Proteomes" id="UP000649179">
    <property type="component" value="Unassembled WGS sequence"/>
</dbReference>
<dbReference type="PANTHER" id="PTHR33990">
    <property type="entry name" value="PROTEIN YJDN-RELATED"/>
    <property type="match status" value="1"/>
</dbReference>
<reference evidence="2" key="2">
    <citation type="submission" date="2020-09" db="EMBL/GenBank/DDBJ databases">
        <authorList>
            <person name="Sun Q."/>
            <person name="Zhou Y."/>
        </authorList>
    </citation>
    <scope>NUCLEOTIDE SEQUENCE</scope>
    <source>
        <strain evidence="2">CGMCC 1.16067</strain>
    </source>
</reference>
<accession>A0A917BNU0</accession>
<evidence type="ECO:0000313" key="3">
    <source>
        <dbReference type="Proteomes" id="UP000649179"/>
    </source>
</evidence>
<evidence type="ECO:0000313" key="2">
    <source>
        <dbReference type="EMBL" id="GGF52038.1"/>
    </source>
</evidence>
<dbReference type="Gene3D" id="3.10.180.10">
    <property type="entry name" value="2,3-Dihydroxybiphenyl 1,2-Dioxygenase, domain 1"/>
    <property type="match status" value="1"/>
</dbReference>
<dbReference type="CDD" id="cd06588">
    <property type="entry name" value="PhnB_like"/>
    <property type="match status" value="1"/>
</dbReference>
<dbReference type="RefSeq" id="WP_188780292.1">
    <property type="nucleotide sequence ID" value="NZ_BMKQ01000001.1"/>
</dbReference>
<gene>
    <name evidence="2" type="ORF">GCM10011519_27540</name>
</gene>
<dbReference type="EMBL" id="BMKQ01000001">
    <property type="protein sequence ID" value="GGF52038.1"/>
    <property type="molecule type" value="Genomic_DNA"/>
</dbReference>
<dbReference type="AlphaFoldDB" id="A0A917BNU0"/>
<reference evidence="2" key="1">
    <citation type="journal article" date="2014" name="Int. J. Syst. Evol. Microbiol.">
        <title>Complete genome sequence of Corynebacterium casei LMG S-19264T (=DSM 44701T), isolated from a smear-ripened cheese.</title>
        <authorList>
            <consortium name="US DOE Joint Genome Institute (JGI-PGF)"/>
            <person name="Walter F."/>
            <person name="Albersmeier A."/>
            <person name="Kalinowski J."/>
            <person name="Ruckert C."/>
        </authorList>
    </citation>
    <scope>NUCLEOTIDE SEQUENCE</scope>
    <source>
        <strain evidence="2">CGMCC 1.16067</strain>
    </source>
</reference>
<protein>
    <submittedName>
        <fullName evidence="2">VOC family protein</fullName>
    </submittedName>
</protein>
<dbReference type="InterPro" id="IPR028973">
    <property type="entry name" value="PhnB-like"/>
</dbReference>
<organism evidence="2 3">
    <name type="scientific">Marmoricola endophyticus</name>
    <dbReference type="NCBI Taxonomy" id="2040280"/>
    <lineage>
        <taxon>Bacteria</taxon>
        <taxon>Bacillati</taxon>
        <taxon>Actinomycetota</taxon>
        <taxon>Actinomycetes</taxon>
        <taxon>Propionibacteriales</taxon>
        <taxon>Nocardioidaceae</taxon>
        <taxon>Marmoricola</taxon>
    </lineage>
</organism>